<sequence length="132" mass="14936">MRNLLKIMAILSILTLFGCEKKIEADASQADEEKSSERAAVTFIELGSVSCIPCKMMQPIMEQVEVDFGEQVEVIFHDVWTDEGAPFASEYGIQAIPTQVFLDSDGREYYRHVGFFSQEELYEIIEKGLSLD</sequence>
<dbReference type="InterPro" id="IPR012336">
    <property type="entry name" value="Thioredoxin-like_fold"/>
</dbReference>
<dbReference type="GO" id="GO:0005829">
    <property type="term" value="C:cytosol"/>
    <property type="evidence" value="ECO:0007669"/>
    <property type="project" value="TreeGrafter"/>
</dbReference>
<dbReference type="GO" id="GO:0045454">
    <property type="term" value="P:cell redox homeostasis"/>
    <property type="evidence" value="ECO:0007669"/>
    <property type="project" value="TreeGrafter"/>
</dbReference>
<protein>
    <submittedName>
        <fullName evidence="2">Thioredoxin family protein</fullName>
    </submittedName>
</protein>
<dbReference type="PROSITE" id="PS51257">
    <property type="entry name" value="PROKAR_LIPOPROTEIN"/>
    <property type="match status" value="1"/>
</dbReference>
<comment type="caution">
    <text evidence="2">The sequence shown here is derived from an EMBL/GenBank/DDBJ whole genome shotgun (WGS) entry which is preliminary data.</text>
</comment>
<name>A0AAJ1IB26_9SPIO</name>
<dbReference type="SUPFAM" id="SSF52833">
    <property type="entry name" value="Thioredoxin-like"/>
    <property type="match status" value="1"/>
</dbReference>
<evidence type="ECO:0000259" key="1">
    <source>
        <dbReference type="PROSITE" id="PS51352"/>
    </source>
</evidence>
<reference evidence="2 3" key="1">
    <citation type="submission" date="2022-12" db="EMBL/GenBank/DDBJ databases">
        <title>Metagenome assembled genome from gulf of manar.</title>
        <authorList>
            <person name="Kohli P."/>
            <person name="Pk S."/>
            <person name="Venkata Ramana C."/>
            <person name="Sasikala C."/>
        </authorList>
    </citation>
    <scope>NUCLEOTIDE SEQUENCE [LARGE SCALE GENOMIC DNA]</scope>
    <source>
        <strain evidence="2">JB008</strain>
    </source>
</reference>
<dbReference type="InterPro" id="IPR036249">
    <property type="entry name" value="Thioredoxin-like_sf"/>
</dbReference>
<dbReference type="PANTHER" id="PTHR45663:SF11">
    <property type="entry name" value="GEO12009P1"/>
    <property type="match status" value="1"/>
</dbReference>
<dbReference type="EMBL" id="JAQQAL010000011">
    <property type="protein sequence ID" value="MDC7225985.1"/>
    <property type="molecule type" value="Genomic_DNA"/>
</dbReference>
<dbReference type="InterPro" id="IPR013766">
    <property type="entry name" value="Thioredoxin_domain"/>
</dbReference>
<dbReference type="PROSITE" id="PS51352">
    <property type="entry name" value="THIOREDOXIN_2"/>
    <property type="match status" value="1"/>
</dbReference>
<evidence type="ECO:0000313" key="2">
    <source>
        <dbReference type="EMBL" id="MDC7225985.1"/>
    </source>
</evidence>
<dbReference type="GO" id="GO:0015035">
    <property type="term" value="F:protein-disulfide reductase activity"/>
    <property type="evidence" value="ECO:0007669"/>
    <property type="project" value="TreeGrafter"/>
</dbReference>
<dbReference type="AlphaFoldDB" id="A0AAJ1IB26"/>
<dbReference type="Proteomes" id="UP001221217">
    <property type="component" value="Unassembled WGS sequence"/>
</dbReference>
<feature type="domain" description="Thioredoxin" evidence="1">
    <location>
        <begin position="5"/>
        <end position="130"/>
    </location>
</feature>
<proteinExistence type="predicted"/>
<accession>A0AAJ1IB26</accession>
<organism evidence="2 3">
    <name type="scientific">Candidatus Thalassospirochaeta sargassi</name>
    <dbReference type="NCBI Taxonomy" id="3119039"/>
    <lineage>
        <taxon>Bacteria</taxon>
        <taxon>Pseudomonadati</taxon>
        <taxon>Spirochaetota</taxon>
        <taxon>Spirochaetia</taxon>
        <taxon>Spirochaetales</taxon>
        <taxon>Spirochaetaceae</taxon>
        <taxon>Candidatus Thalassospirochaeta</taxon>
    </lineage>
</organism>
<dbReference type="PANTHER" id="PTHR45663">
    <property type="entry name" value="GEO12009P1"/>
    <property type="match status" value="1"/>
</dbReference>
<evidence type="ECO:0000313" key="3">
    <source>
        <dbReference type="Proteomes" id="UP001221217"/>
    </source>
</evidence>
<dbReference type="CDD" id="cd02947">
    <property type="entry name" value="TRX_family"/>
    <property type="match status" value="1"/>
</dbReference>
<dbReference type="Gene3D" id="3.40.30.10">
    <property type="entry name" value="Glutaredoxin"/>
    <property type="match status" value="1"/>
</dbReference>
<gene>
    <name evidence="2" type="ORF">PQJ61_04390</name>
</gene>
<dbReference type="Pfam" id="PF13098">
    <property type="entry name" value="Thioredoxin_2"/>
    <property type="match status" value="1"/>
</dbReference>